<name>A0A0C2G396_9BILA</name>
<evidence type="ECO:0000313" key="3">
    <source>
        <dbReference type="Proteomes" id="UP000054047"/>
    </source>
</evidence>
<dbReference type="AlphaFoldDB" id="A0A0C2G396"/>
<accession>A0A0C2G396</accession>
<proteinExistence type="predicted"/>
<keyword evidence="3" id="KW-1185">Reference proteome</keyword>
<dbReference type="Proteomes" id="UP000054047">
    <property type="component" value="Unassembled WGS sequence"/>
</dbReference>
<feature type="domain" description="SCP" evidence="1">
    <location>
        <begin position="24"/>
        <end position="91"/>
    </location>
</feature>
<evidence type="ECO:0000259" key="1">
    <source>
        <dbReference type="Pfam" id="PF00188"/>
    </source>
</evidence>
<sequence length="127" mass="14090">MPRKRAEGNPAGENFLKIKDFEIPFDKALEQAIEKWWSPLAEIGIGENNEFRDEMNNNGLVEFANIAYDESTKLGCSVTKCQDKGYTVVDCRYQNAITDGTNIYEKGNPCKCAPLTCSALGGLCMNP</sequence>
<dbReference type="InterPro" id="IPR035940">
    <property type="entry name" value="CAP_sf"/>
</dbReference>
<protein>
    <recommendedName>
        <fullName evidence="1">SCP domain-containing protein</fullName>
    </recommendedName>
</protein>
<dbReference type="SUPFAM" id="SSF55797">
    <property type="entry name" value="PR-1-like"/>
    <property type="match status" value="1"/>
</dbReference>
<organism evidence="2 3">
    <name type="scientific">Ancylostoma duodenale</name>
    <dbReference type="NCBI Taxonomy" id="51022"/>
    <lineage>
        <taxon>Eukaryota</taxon>
        <taxon>Metazoa</taxon>
        <taxon>Ecdysozoa</taxon>
        <taxon>Nematoda</taxon>
        <taxon>Chromadorea</taxon>
        <taxon>Rhabditida</taxon>
        <taxon>Rhabditina</taxon>
        <taxon>Rhabditomorpha</taxon>
        <taxon>Strongyloidea</taxon>
        <taxon>Ancylostomatidae</taxon>
        <taxon>Ancylostomatinae</taxon>
        <taxon>Ancylostoma</taxon>
    </lineage>
</organism>
<dbReference type="OrthoDB" id="414826at2759"/>
<gene>
    <name evidence="2" type="ORF">ANCDUO_16515</name>
</gene>
<evidence type="ECO:0000313" key="2">
    <source>
        <dbReference type="EMBL" id="KIH53359.1"/>
    </source>
</evidence>
<dbReference type="Gene3D" id="3.40.33.10">
    <property type="entry name" value="CAP"/>
    <property type="match status" value="1"/>
</dbReference>
<dbReference type="InterPro" id="IPR014044">
    <property type="entry name" value="CAP_dom"/>
</dbReference>
<reference evidence="2 3" key="1">
    <citation type="submission" date="2013-12" db="EMBL/GenBank/DDBJ databases">
        <title>Draft genome of the parsitic nematode Ancylostoma duodenale.</title>
        <authorList>
            <person name="Mitreva M."/>
        </authorList>
    </citation>
    <scope>NUCLEOTIDE SEQUENCE [LARGE SCALE GENOMIC DNA]</scope>
    <source>
        <strain evidence="2 3">Zhejiang</strain>
    </source>
</reference>
<dbReference type="EMBL" id="KN741404">
    <property type="protein sequence ID" value="KIH53359.1"/>
    <property type="molecule type" value="Genomic_DNA"/>
</dbReference>
<dbReference type="Pfam" id="PF00188">
    <property type="entry name" value="CAP"/>
    <property type="match status" value="1"/>
</dbReference>